<dbReference type="NCBIfam" id="NF004387">
    <property type="entry name" value="PRK05749.1-3"/>
    <property type="match status" value="1"/>
</dbReference>
<dbReference type="GO" id="GO:0009244">
    <property type="term" value="P:lipopolysaccharide core region biosynthetic process"/>
    <property type="evidence" value="ECO:0007669"/>
    <property type="project" value="UniProtKB-UniRule"/>
</dbReference>
<gene>
    <name evidence="5" type="primary">waaA</name>
    <name evidence="5" type="ORF">KUG47_07450</name>
</gene>
<keyword evidence="3" id="KW-0448">Lipopolysaccharide biosynthesis</keyword>
<dbReference type="Proteomes" id="UP000752297">
    <property type="component" value="Unassembled WGS sequence"/>
</dbReference>
<comment type="caution">
    <text evidence="5">The sequence shown here is derived from an EMBL/GenBank/DDBJ whole genome shotgun (WGS) entry which is preliminary data.</text>
</comment>
<dbReference type="EC" id="2.4.99.12" evidence="3"/>
<dbReference type="RefSeq" id="WP_217677308.1">
    <property type="nucleotide sequence ID" value="NZ_JAHRVA010000002.1"/>
</dbReference>
<dbReference type="InterPro" id="IPR007507">
    <property type="entry name" value="Glycos_transf_N"/>
</dbReference>
<keyword evidence="3" id="KW-1003">Cell membrane</keyword>
<dbReference type="InterPro" id="IPR039901">
    <property type="entry name" value="Kdotransferase"/>
</dbReference>
<dbReference type="GO" id="GO:0009245">
    <property type="term" value="P:lipid A biosynthetic process"/>
    <property type="evidence" value="ECO:0007669"/>
    <property type="project" value="TreeGrafter"/>
</dbReference>
<keyword evidence="3 5" id="KW-0808">Transferase</keyword>
<keyword evidence="3" id="KW-0472">Membrane</keyword>
<reference evidence="5 6" key="1">
    <citation type="submission" date="2021-06" db="EMBL/GenBank/DDBJ databases">
        <title>Falsochrobactrum tianjin sp.nov., a new petroleum-degrading bacteria isolated from oily soils.</title>
        <authorList>
            <person name="Chen G."/>
            <person name="Chen H."/>
            <person name="Tian J."/>
            <person name="Qing J."/>
            <person name="Zhong L."/>
            <person name="Ma W."/>
            <person name="Song Y."/>
            <person name="Cui X."/>
            <person name="Yan B."/>
        </authorList>
    </citation>
    <scope>NUCLEOTIDE SEQUENCE [LARGE SCALE GENOMIC DNA]</scope>
    <source>
        <strain evidence="5 6">TDYN1</strain>
    </source>
</reference>
<keyword evidence="6" id="KW-1185">Reference proteome</keyword>
<dbReference type="GO" id="GO:0005886">
    <property type="term" value="C:plasma membrane"/>
    <property type="evidence" value="ECO:0007669"/>
    <property type="project" value="UniProtKB-SubCell"/>
</dbReference>
<evidence type="ECO:0000256" key="2">
    <source>
        <dbReference type="PIRSR" id="PIRSR639901-2"/>
    </source>
</evidence>
<dbReference type="PANTHER" id="PTHR42755:SF1">
    <property type="entry name" value="3-DEOXY-D-MANNO-OCTULOSONIC ACID TRANSFERASE, MITOCHONDRIAL-RELATED"/>
    <property type="match status" value="1"/>
</dbReference>
<evidence type="ECO:0000256" key="1">
    <source>
        <dbReference type="PIRSR" id="PIRSR639901-1"/>
    </source>
</evidence>
<evidence type="ECO:0000259" key="4">
    <source>
        <dbReference type="Pfam" id="PF04413"/>
    </source>
</evidence>
<proteinExistence type="inferred from homology"/>
<comment type="subcellular location">
    <subcellularLocation>
        <location evidence="3">Cell membrane</location>
    </subcellularLocation>
</comment>
<evidence type="ECO:0000313" key="6">
    <source>
        <dbReference type="Proteomes" id="UP000752297"/>
    </source>
</evidence>
<comment type="pathway">
    <text evidence="3">Bacterial outer membrane biogenesis; LPS core biosynthesis.</text>
</comment>
<dbReference type="GO" id="GO:0043842">
    <property type="term" value="F:Kdo transferase activity"/>
    <property type="evidence" value="ECO:0007669"/>
    <property type="project" value="UniProtKB-EC"/>
</dbReference>
<comment type="catalytic activity">
    <reaction evidence="3">
        <text>lipid IVA (E. coli) + CMP-3-deoxy-beta-D-manno-octulosonate = alpha-Kdo-(2-&gt;6)-lipid IVA (E. coli) + CMP + H(+)</text>
        <dbReference type="Rhea" id="RHEA:28066"/>
        <dbReference type="ChEBI" id="CHEBI:15378"/>
        <dbReference type="ChEBI" id="CHEBI:58603"/>
        <dbReference type="ChEBI" id="CHEBI:60364"/>
        <dbReference type="ChEBI" id="CHEBI:60377"/>
        <dbReference type="ChEBI" id="CHEBI:85987"/>
        <dbReference type="EC" id="2.4.99.12"/>
    </reaction>
</comment>
<feature type="site" description="Transition state stabilizer" evidence="2">
    <location>
        <position position="136"/>
    </location>
</feature>
<organism evidence="5 6">
    <name type="scientific">Falsochrobactrum tianjinense</name>
    <dbReference type="NCBI Taxonomy" id="2706015"/>
    <lineage>
        <taxon>Bacteria</taxon>
        <taxon>Pseudomonadati</taxon>
        <taxon>Pseudomonadota</taxon>
        <taxon>Alphaproteobacteria</taxon>
        <taxon>Hyphomicrobiales</taxon>
        <taxon>Brucellaceae</taxon>
        <taxon>Falsochrobactrum</taxon>
    </lineage>
</organism>
<evidence type="ECO:0000256" key="3">
    <source>
        <dbReference type="RuleBase" id="RU365103"/>
    </source>
</evidence>
<dbReference type="PANTHER" id="PTHR42755">
    <property type="entry name" value="3-DEOXY-MANNO-OCTULOSONATE CYTIDYLYLTRANSFERASE"/>
    <property type="match status" value="1"/>
</dbReference>
<accession>A0A949PR29</accession>
<comment type="function">
    <text evidence="3">Involved in lipopolysaccharide (LPS) biosynthesis. Catalyzes the transfer of 3-deoxy-D-manno-octulosonate (Kdo) residue(s) from CMP-Kdo to lipid IV(A), the tetraacyldisaccharide-1,4'-bisphosphate precursor of lipid A.</text>
</comment>
<sequence>MSERWARNMLSAYRLLGSAAYPFIGTYIAYRTSRGKEERDRRSERYGKTAIARPRGPVVWAHAASVGETVAIASLVESIAATGIHIVMTTGTVTSAKLVADQLGSKVIHQYAPLDLQPAVNRFLDHWKPDLVIGCESEIWPATVLSLGARHIPHVLVNGRMSDRSFTAWQKRPELAEALFENFAHVIAQSELDGDRFRKLGARPVSVSGNLKVDTAPAPANPQALSILQRQIAGRRTWAAISTHEGEDEIAAEVHQMLKVRYPRLVTIIVPRHPHRAPAIEAMLTEKGLKVALRSRGDVIEADTDVLLGDTIGEMGLYLQLTEIAFIGNSLTKAGGHNPLEPAMMGTAVLTGRNVQNFRESFQRLIKNGGARVVKDRNMLAGAINFLFNNPQHLRTMISAGANTVRDMRGALDRTLSALEPFIQPLILQAQLPGNRNETALISGQS</sequence>
<feature type="site" description="Transition state stabilizer" evidence="2">
    <location>
        <position position="212"/>
    </location>
</feature>
<feature type="active site" description="Proton acceptor" evidence="1">
    <location>
        <position position="68"/>
    </location>
</feature>
<evidence type="ECO:0000313" key="5">
    <source>
        <dbReference type="EMBL" id="MBV2143330.1"/>
    </source>
</evidence>
<protein>
    <recommendedName>
        <fullName evidence="3">3-deoxy-D-manno-octulosonic acid transferase</fullName>
        <shortName evidence="3">Kdo transferase</shortName>
        <ecNumber evidence="3">2.4.99.12</ecNumber>
    </recommendedName>
    <alternativeName>
        <fullName evidence="3">Lipid IV(A) 3-deoxy-D-manno-octulosonic acid transferase</fullName>
    </alternativeName>
</protein>
<dbReference type="AlphaFoldDB" id="A0A949PR29"/>
<dbReference type="EMBL" id="JAHRVA010000002">
    <property type="protein sequence ID" value="MBV2143330.1"/>
    <property type="molecule type" value="Genomic_DNA"/>
</dbReference>
<keyword evidence="5" id="KW-0328">Glycosyltransferase</keyword>
<feature type="domain" description="3-deoxy-D-manno-octulosonic-acid transferase N-terminal" evidence="4">
    <location>
        <begin position="41"/>
        <end position="214"/>
    </location>
</feature>
<name>A0A949PR29_9HYPH</name>
<dbReference type="Pfam" id="PF04413">
    <property type="entry name" value="Glycos_transf_N"/>
    <property type="match status" value="1"/>
</dbReference>
<comment type="similarity">
    <text evidence="3">Belongs to the glycosyltransferase group 1 family.</text>
</comment>